<name>A0ACD1G3C4_9EURO</name>
<protein>
    <submittedName>
        <fullName evidence="1">Uncharacterized protein</fullName>
    </submittedName>
</protein>
<proteinExistence type="predicted"/>
<gene>
    <name evidence="1" type="ORF">BO95DRAFT_203804</name>
</gene>
<reference evidence="1" key="1">
    <citation type="submission" date="2018-02" db="EMBL/GenBank/DDBJ databases">
        <title>The genomes of Aspergillus section Nigri reveals drivers in fungal speciation.</title>
        <authorList>
            <consortium name="DOE Joint Genome Institute"/>
            <person name="Vesth T.C."/>
            <person name="Nybo J."/>
            <person name="Theobald S."/>
            <person name="Brandl J."/>
            <person name="Frisvad J.C."/>
            <person name="Nielsen K.F."/>
            <person name="Lyhne E.K."/>
            <person name="Kogle M.E."/>
            <person name="Kuo A."/>
            <person name="Riley R."/>
            <person name="Clum A."/>
            <person name="Nolan M."/>
            <person name="Lipzen A."/>
            <person name="Salamov A."/>
            <person name="Henrissat B."/>
            <person name="Wiebenga A."/>
            <person name="De vries R.P."/>
            <person name="Grigoriev I.V."/>
            <person name="Mortensen U.H."/>
            <person name="Andersen M.R."/>
            <person name="Baker S.E."/>
        </authorList>
    </citation>
    <scope>NUCLEOTIDE SEQUENCE</scope>
    <source>
        <strain evidence="1">CBS 621.78</strain>
    </source>
</reference>
<keyword evidence="2" id="KW-1185">Reference proteome</keyword>
<dbReference type="EMBL" id="KZ825360">
    <property type="protein sequence ID" value="RAH43755.1"/>
    <property type="molecule type" value="Genomic_DNA"/>
</dbReference>
<evidence type="ECO:0000313" key="1">
    <source>
        <dbReference type="EMBL" id="RAH43755.1"/>
    </source>
</evidence>
<dbReference type="Proteomes" id="UP000249057">
    <property type="component" value="Unassembled WGS sequence"/>
</dbReference>
<sequence length="54" mass="5900">MCSWRFSELSSAAALFSGPSQGLGFIYTPVLLCGVIKSGSNRTWRFHTVSSVCR</sequence>
<evidence type="ECO:0000313" key="2">
    <source>
        <dbReference type="Proteomes" id="UP000249057"/>
    </source>
</evidence>
<organism evidence="1 2">
    <name type="scientific">Aspergillus brunneoviolaceus CBS 621.78</name>
    <dbReference type="NCBI Taxonomy" id="1450534"/>
    <lineage>
        <taxon>Eukaryota</taxon>
        <taxon>Fungi</taxon>
        <taxon>Dikarya</taxon>
        <taxon>Ascomycota</taxon>
        <taxon>Pezizomycotina</taxon>
        <taxon>Eurotiomycetes</taxon>
        <taxon>Eurotiomycetidae</taxon>
        <taxon>Eurotiales</taxon>
        <taxon>Aspergillaceae</taxon>
        <taxon>Aspergillus</taxon>
        <taxon>Aspergillus subgen. Circumdati</taxon>
    </lineage>
</organism>
<accession>A0ACD1G3C4</accession>